<proteinExistence type="predicted"/>
<evidence type="ECO:0000313" key="3">
    <source>
        <dbReference type="Proteomes" id="UP001151532"/>
    </source>
</evidence>
<accession>A0A9Q0SW85</accession>
<dbReference type="AlphaFoldDB" id="A0A9Q0SW85"/>
<comment type="caution">
    <text evidence="2">The sequence shown here is derived from an EMBL/GenBank/DDBJ whole genome shotgun (WGS) entry which is preliminary data.</text>
</comment>
<feature type="region of interest" description="Disordered" evidence="1">
    <location>
        <begin position="1"/>
        <end position="36"/>
    </location>
</feature>
<reference evidence="2" key="2">
    <citation type="journal article" date="2023" name="Int. J. Mol. Sci.">
        <title>De Novo Assembly and Annotation of 11 Diverse Shrub Willow (Salix) Genomes Reveals Novel Gene Organization in Sex-Linked Regions.</title>
        <authorList>
            <person name="Hyden B."/>
            <person name="Feng K."/>
            <person name="Yates T.B."/>
            <person name="Jawdy S."/>
            <person name="Cereghino C."/>
            <person name="Smart L.B."/>
            <person name="Muchero W."/>
        </authorList>
    </citation>
    <scope>NUCLEOTIDE SEQUENCE</scope>
    <source>
        <tissue evidence="2">Shoot tip</tissue>
    </source>
</reference>
<feature type="compositionally biased region" description="Gly residues" evidence="1">
    <location>
        <begin position="62"/>
        <end position="86"/>
    </location>
</feature>
<evidence type="ECO:0000256" key="1">
    <source>
        <dbReference type="SAM" id="MobiDB-lite"/>
    </source>
</evidence>
<name>A0A9Q0SW85_SALPP</name>
<reference evidence="2" key="1">
    <citation type="submission" date="2022-11" db="EMBL/GenBank/DDBJ databases">
        <authorList>
            <person name="Hyden B.L."/>
            <person name="Feng K."/>
            <person name="Yates T."/>
            <person name="Jawdy S."/>
            <person name="Smart L.B."/>
            <person name="Muchero W."/>
        </authorList>
    </citation>
    <scope>NUCLEOTIDE SEQUENCE</scope>
    <source>
        <tissue evidence="2">Shoot tip</tissue>
    </source>
</reference>
<protein>
    <submittedName>
        <fullName evidence="2">Uncharacterized protein</fullName>
    </submittedName>
</protein>
<evidence type="ECO:0000313" key="2">
    <source>
        <dbReference type="EMBL" id="KAJ6691758.1"/>
    </source>
</evidence>
<sequence length="86" mass="8948">MPTEKAEAGAEGTRERNESKAASLREKFSRSSDGGDCRVVWVSNEVVVVEEEGRGKREEDGGGVGGAGNRIGKMGMGMGMGRDSGG</sequence>
<feature type="region of interest" description="Disordered" evidence="1">
    <location>
        <begin position="51"/>
        <end position="86"/>
    </location>
</feature>
<dbReference type="Proteomes" id="UP001151532">
    <property type="component" value="Chromosome 9"/>
</dbReference>
<gene>
    <name evidence="2" type="ORF">OIU79_013700</name>
</gene>
<keyword evidence="3" id="KW-1185">Reference proteome</keyword>
<feature type="compositionally biased region" description="Basic and acidic residues" evidence="1">
    <location>
        <begin position="51"/>
        <end position="60"/>
    </location>
</feature>
<organism evidence="2 3">
    <name type="scientific">Salix purpurea</name>
    <name type="common">Purple osier willow</name>
    <dbReference type="NCBI Taxonomy" id="77065"/>
    <lineage>
        <taxon>Eukaryota</taxon>
        <taxon>Viridiplantae</taxon>
        <taxon>Streptophyta</taxon>
        <taxon>Embryophyta</taxon>
        <taxon>Tracheophyta</taxon>
        <taxon>Spermatophyta</taxon>
        <taxon>Magnoliopsida</taxon>
        <taxon>eudicotyledons</taxon>
        <taxon>Gunneridae</taxon>
        <taxon>Pentapetalae</taxon>
        <taxon>rosids</taxon>
        <taxon>fabids</taxon>
        <taxon>Malpighiales</taxon>
        <taxon>Salicaceae</taxon>
        <taxon>Saliceae</taxon>
        <taxon>Salix</taxon>
    </lineage>
</organism>
<dbReference type="EMBL" id="JAPFFK010000018">
    <property type="protein sequence ID" value="KAJ6691758.1"/>
    <property type="molecule type" value="Genomic_DNA"/>
</dbReference>